<accession>A0A9X3T3B7</accession>
<evidence type="ECO:0000256" key="4">
    <source>
        <dbReference type="ARBA" id="ARBA00023172"/>
    </source>
</evidence>
<sequence length="403" mass="45199">MTSAKKPTGRKQARKGDGSIYWDEKNQCYVGSISLGTKPDGTRNRPSVRGATQKEVRAKLKELKDDFDDGIELGDKYSVEDAVRDFLKSGVRGLGDATIDELRMHSEKWIIPHLGQAKLKQLKAEDVDAWLEKMIEVLSTSSIKRRLGTLRRVIKFAESRNRVRRNVAALVAPPKGKEGRPSKALTLEQGKALLRASRGKPIHAYIAMSMFTGVRTEEARPLKWQHTHLNPVKGQICSCGGEHSEDLPPHVEVWRSVRMGADTKTPKSRRTIALPEFVVEILTEHQEQQQKTRADRGWKSEGIVYVFGTRYDTAQQAQVIRDQFRSVVAKAGIRGSWTPRELRHSFVSLMSDSGASEELIADLVGHANTTTTRTIYRHQLRPVITKGAEMLDGAFGKGFLDHE</sequence>
<evidence type="ECO:0000313" key="9">
    <source>
        <dbReference type="EMBL" id="MDA1359815.1"/>
    </source>
</evidence>
<evidence type="ECO:0000313" key="10">
    <source>
        <dbReference type="Proteomes" id="UP001146067"/>
    </source>
</evidence>
<dbReference type="InterPro" id="IPR044068">
    <property type="entry name" value="CB"/>
</dbReference>
<dbReference type="PANTHER" id="PTHR30629">
    <property type="entry name" value="PROPHAGE INTEGRASE"/>
    <property type="match status" value="1"/>
</dbReference>
<dbReference type="InterPro" id="IPR011010">
    <property type="entry name" value="DNA_brk_join_enz"/>
</dbReference>
<evidence type="ECO:0000256" key="3">
    <source>
        <dbReference type="ARBA" id="ARBA00023125"/>
    </source>
</evidence>
<dbReference type="GO" id="GO:0015074">
    <property type="term" value="P:DNA integration"/>
    <property type="evidence" value="ECO:0007669"/>
    <property type="project" value="UniProtKB-KW"/>
</dbReference>
<keyword evidence="2" id="KW-0229">DNA integration</keyword>
<dbReference type="InterPro" id="IPR013762">
    <property type="entry name" value="Integrase-like_cat_sf"/>
</dbReference>
<dbReference type="PROSITE" id="PS51898">
    <property type="entry name" value="TYR_RECOMBINASE"/>
    <property type="match status" value="1"/>
</dbReference>
<reference evidence="9" key="1">
    <citation type="submission" date="2022-12" db="EMBL/GenBank/DDBJ databases">
        <title>Gycomyces niveus sp.nov.,a novel actinomycete isolated from soil in Shouguan.</title>
        <authorList>
            <person name="Yang X."/>
        </authorList>
    </citation>
    <scope>NUCLEOTIDE SEQUENCE</scope>
    <source>
        <strain evidence="9">NEAU-A15</strain>
    </source>
</reference>
<feature type="region of interest" description="Disordered" evidence="6">
    <location>
        <begin position="33"/>
        <end position="52"/>
    </location>
</feature>
<dbReference type="CDD" id="cd01189">
    <property type="entry name" value="INT_ICEBs1_C_like"/>
    <property type="match status" value="1"/>
</dbReference>
<gene>
    <name evidence="9" type="ORF">O1R50_09285</name>
</gene>
<dbReference type="InterPro" id="IPR002104">
    <property type="entry name" value="Integrase_catalytic"/>
</dbReference>
<dbReference type="AlphaFoldDB" id="A0A9X3T3B7"/>
<evidence type="ECO:0000256" key="2">
    <source>
        <dbReference type="ARBA" id="ARBA00022908"/>
    </source>
</evidence>
<evidence type="ECO:0000256" key="6">
    <source>
        <dbReference type="SAM" id="MobiDB-lite"/>
    </source>
</evidence>
<dbReference type="Pfam" id="PF22022">
    <property type="entry name" value="Phage_int_M"/>
    <property type="match status" value="1"/>
</dbReference>
<dbReference type="Proteomes" id="UP001146067">
    <property type="component" value="Unassembled WGS sequence"/>
</dbReference>
<dbReference type="Gene3D" id="1.10.443.10">
    <property type="entry name" value="Intergrase catalytic core"/>
    <property type="match status" value="1"/>
</dbReference>
<protein>
    <submittedName>
        <fullName evidence="9">Site-specific integrase</fullName>
    </submittedName>
</protein>
<evidence type="ECO:0000256" key="5">
    <source>
        <dbReference type="PROSITE-ProRule" id="PRU01248"/>
    </source>
</evidence>
<keyword evidence="10" id="KW-1185">Reference proteome</keyword>
<evidence type="ECO:0000256" key="1">
    <source>
        <dbReference type="ARBA" id="ARBA00008857"/>
    </source>
</evidence>
<dbReference type="PANTHER" id="PTHR30629:SF2">
    <property type="entry name" value="PROPHAGE INTEGRASE INTS-RELATED"/>
    <property type="match status" value="1"/>
</dbReference>
<dbReference type="SUPFAM" id="SSF56349">
    <property type="entry name" value="DNA breaking-rejoining enzymes"/>
    <property type="match status" value="1"/>
</dbReference>
<feature type="domain" description="Tyr recombinase" evidence="7">
    <location>
        <begin position="180"/>
        <end position="390"/>
    </location>
</feature>
<dbReference type="RefSeq" id="WP_270109701.1">
    <property type="nucleotide sequence ID" value="NZ_JAPZVP010000006.1"/>
</dbReference>
<comment type="similarity">
    <text evidence="1">Belongs to the 'phage' integrase family.</text>
</comment>
<name>A0A9X3T3B7_9ACTN</name>
<dbReference type="Gene3D" id="1.10.150.130">
    <property type="match status" value="1"/>
</dbReference>
<evidence type="ECO:0000259" key="8">
    <source>
        <dbReference type="PROSITE" id="PS51900"/>
    </source>
</evidence>
<organism evidence="9 10">
    <name type="scientific">Glycomyces luteolus</name>
    <dbReference type="NCBI Taxonomy" id="2670330"/>
    <lineage>
        <taxon>Bacteria</taxon>
        <taxon>Bacillati</taxon>
        <taxon>Actinomycetota</taxon>
        <taxon>Actinomycetes</taxon>
        <taxon>Glycomycetales</taxon>
        <taxon>Glycomycetaceae</taxon>
        <taxon>Glycomyces</taxon>
    </lineage>
</organism>
<proteinExistence type="inferred from homology"/>
<keyword evidence="4" id="KW-0233">DNA recombination</keyword>
<keyword evidence="3 5" id="KW-0238">DNA-binding</keyword>
<dbReference type="InterPro" id="IPR010998">
    <property type="entry name" value="Integrase_recombinase_N"/>
</dbReference>
<dbReference type="EMBL" id="JAPZVP010000006">
    <property type="protein sequence ID" value="MDA1359815.1"/>
    <property type="molecule type" value="Genomic_DNA"/>
</dbReference>
<dbReference type="Pfam" id="PF00589">
    <property type="entry name" value="Phage_integrase"/>
    <property type="match status" value="1"/>
</dbReference>
<dbReference type="InterPro" id="IPR053876">
    <property type="entry name" value="Phage_int_M"/>
</dbReference>
<dbReference type="GO" id="GO:0006310">
    <property type="term" value="P:DNA recombination"/>
    <property type="evidence" value="ECO:0007669"/>
    <property type="project" value="UniProtKB-KW"/>
</dbReference>
<dbReference type="InterPro" id="IPR050808">
    <property type="entry name" value="Phage_Integrase"/>
</dbReference>
<dbReference type="PROSITE" id="PS51900">
    <property type="entry name" value="CB"/>
    <property type="match status" value="1"/>
</dbReference>
<comment type="caution">
    <text evidence="9">The sequence shown here is derived from an EMBL/GenBank/DDBJ whole genome shotgun (WGS) entry which is preliminary data.</text>
</comment>
<dbReference type="GO" id="GO:0003677">
    <property type="term" value="F:DNA binding"/>
    <property type="evidence" value="ECO:0007669"/>
    <property type="project" value="UniProtKB-UniRule"/>
</dbReference>
<feature type="domain" description="Core-binding (CB)" evidence="8">
    <location>
        <begin position="77"/>
        <end position="158"/>
    </location>
</feature>
<evidence type="ECO:0000259" key="7">
    <source>
        <dbReference type="PROSITE" id="PS51898"/>
    </source>
</evidence>